<name>A0A9D4MPA1_DREPO</name>
<organism evidence="2 3">
    <name type="scientific">Dreissena polymorpha</name>
    <name type="common">Zebra mussel</name>
    <name type="synonym">Mytilus polymorpha</name>
    <dbReference type="NCBI Taxonomy" id="45954"/>
    <lineage>
        <taxon>Eukaryota</taxon>
        <taxon>Metazoa</taxon>
        <taxon>Spiralia</taxon>
        <taxon>Lophotrochozoa</taxon>
        <taxon>Mollusca</taxon>
        <taxon>Bivalvia</taxon>
        <taxon>Autobranchia</taxon>
        <taxon>Heteroconchia</taxon>
        <taxon>Euheterodonta</taxon>
        <taxon>Imparidentia</taxon>
        <taxon>Neoheterodontei</taxon>
        <taxon>Myida</taxon>
        <taxon>Dreissenoidea</taxon>
        <taxon>Dreissenidae</taxon>
        <taxon>Dreissena</taxon>
    </lineage>
</organism>
<dbReference type="InterPro" id="IPR007889">
    <property type="entry name" value="HTH_Psq"/>
</dbReference>
<dbReference type="InterPro" id="IPR009057">
    <property type="entry name" value="Homeodomain-like_sf"/>
</dbReference>
<comment type="caution">
    <text evidence="2">The sequence shown here is derived from an EMBL/GenBank/DDBJ whole genome shotgun (WGS) entry which is preliminary data.</text>
</comment>
<dbReference type="SUPFAM" id="SSF46689">
    <property type="entry name" value="Homeodomain-like"/>
    <property type="match status" value="1"/>
</dbReference>
<evidence type="ECO:0000313" key="3">
    <source>
        <dbReference type="Proteomes" id="UP000828390"/>
    </source>
</evidence>
<dbReference type="Proteomes" id="UP000828390">
    <property type="component" value="Unassembled WGS sequence"/>
</dbReference>
<sequence>MTALENAVRAVKSNSMGYLKASRLYNLPRSTIFDKVQGHSSIECTMGPHTVLTAAEERTQMADTNVTYRLWTDLI</sequence>
<gene>
    <name evidence="2" type="ORF">DPMN_003940</name>
</gene>
<evidence type="ECO:0000313" key="2">
    <source>
        <dbReference type="EMBL" id="KAH3880028.1"/>
    </source>
</evidence>
<protein>
    <recommendedName>
        <fullName evidence="1">HTH psq-type domain-containing protein</fullName>
    </recommendedName>
</protein>
<dbReference type="EMBL" id="JAIWYP010000001">
    <property type="protein sequence ID" value="KAH3880028.1"/>
    <property type="molecule type" value="Genomic_DNA"/>
</dbReference>
<dbReference type="Gene3D" id="1.10.10.60">
    <property type="entry name" value="Homeodomain-like"/>
    <property type="match status" value="1"/>
</dbReference>
<dbReference type="Pfam" id="PF05225">
    <property type="entry name" value="HTH_psq"/>
    <property type="match status" value="1"/>
</dbReference>
<proteinExistence type="predicted"/>
<dbReference type="GO" id="GO:0003677">
    <property type="term" value="F:DNA binding"/>
    <property type="evidence" value="ECO:0007669"/>
    <property type="project" value="InterPro"/>
</dbReference>
<accession>A0A9D4MPA1</accession>
<reference evidence="2" key="1">
    <citation type="journal article" date="2019" name="bioRxiv">
        <title>The Genome of the Zebra Mussel, Dreissena polymorpha: A Resource for Invasive Species Research.</title>
        <authorList>
            <person name="McCartney M.A."/>
            <person name="Auch B."/>
            <person name="Kono T."/>
            <person name="Mallez S."/>
            <person name="Zhang Y."/>
            <person name="Obille A."/>
            <person name="Becker A."/>
            <person name="Abrahante J.E."/>
            <person name="Garbe J."/>
            <person name="Badalamenti J.P."/>
            <person name="Herman A."/>
            <person name="Mangelson H."/>
            <person name="Liachko I."/>
            <person name="Sullivan S."/>
            <person name="Sone E.D."/>
            <person name="Koren S."/>
            <person name="Silverstein K.A.T."/>
            <person name="Beckman K.B."/>
            <person name="Gohl D.M."/>
        </authorList>
    </citation>
    <scope>NUCLEOTIDE SEQUENCE</scope>
    <source>
        <strain evidence="2">Duluth1</strain>
        <tissue evidence="2">Whole animal</tissue>
    </source>
</reference>
<keyword evidence="3" id="KW-1185">Reference proteome</keyword>
<feature type="domain" description="HTH psq-type" evidence="1">
    <location>
        <begin position="2"/>
        <end position="38"/>
    </location>
</feature>
<reference evidence="2" key="2">
    <citation type="submission" date="2020-11" db="EMBL/GenBank/DDBJ databases">
        <authorList>
            <person name="McCartney M.A."/>
            <person name="Auch B."/>
            <person name="Kono T."/>
            <person name="Mallez S."/>
            <person name="Becker A."/>
            <person name="Gohl D.M."/>
            <person name="Silverstein K.A.T."/>
            <person name="Koren S."/>
            <person name="Bechman K.B."/>
            <person name="Herman A."/>
            <person name="Abrahante J.E."/>
            <person name="Garbe J."/>
        </authorList>
    </citation>
    <scope>NUCLEOTIDE SEQUENCE</scope>
    <source>
        <strain evidence="2">Duluth1</strain>
        <tissue evidence="2">Whole animal</tissue>
    </source>
</reference>
<evidence type="ECO:0000259" key="1">
    <source>
        <dbReference type="Pfam" id="PF05225"/>
    </source>
</evidence>
<dbReference type="AlphaFoldDB" id="A0A9D4MPA1"/>